<name>A0A4S2MIX4_9PEZI</name>
<keyword evidence="2" id="KW-1185">Reference proteome</keyword>
<evidence type="ECO:0000313" key="2">
    <source>
        <dbReference type="Proteomes" id="UP000298138"/>
    </source>
</evidence>
<proteinExistence type="predicted"/>
<reference evidence="1 2" key="1">
    <citation type="submission" date="2019-04" db="EMBL/GenBank/DDBJ databases">
        <title>Comparative genomics and transcriptomics to analyze fruiting body development in filamentous ascomycetes.</title>
        <authorList>
            <consortium name="DOE Joint Genome Institute"/>
            <person name="Lutkenhaus R."/>
            <person name="Traeger S."/>
            <person name="Breuer J."/>
            <person name="Kuo A."/>
            <person name="Lipzen A."/>
            <person name="Pangilinan J."/>
            <person name="Dilworth D."/>
            <person name="Sandor L."/>
            <person name="Poggeler S."/>
            <person name="Barry K."/>
            <person name="Grigoriev I.V."/>
            <person name="Nowrousian M."/>
        </authorList>
    </citation>
    <scope>NUCLEOTIDE SEQUENCE [LARGE SCALE GENOMIC DNA]</scope>
    <source>
        <strain evidence="1 2">CBS 389.68</strain>
    </source>
</reference>
<dbReference type="AlphaFoldDB" id="A0A4S2MIX4"/>
<dbReference type="Proteomes" id="UP000298138">
    <property type="component" value="Unassembled WGS sequence"/>
</dbReference>
<dbReference type="InParanoid" id="A0A4S2MIX4"/>
<organism evidence="1 2">
    <name type="scientific">Ascodesmis nigricans</name>
    <dbReference type="NCBI Taxonomy" id="341454"/>
    <lineage>
        <taxon>Eukaryota</taxon>
        <taxon>Fungi</taxon>
        <taxon>Dikarya</taxon>
        <taxon>Ascomycota</taxon>
        <taxon>Pezizomycotina</taxon>
        <taxon>Pezizomycetes</taxon>
        <taxon>Pezizales</taxon>
        <taxon>Ascodesmidaceae</taxon>
        <taxon>Ascodesmis</taxon>
    </lineage>
</organism>
<sequence>MPLPTSDFFVLPPIDPIAQISLIIGADPTGRAGGIKFGIHQISVTTASRQMFSLTSKLSSCSDATVAITLDYEAREELGEALLLLQQKLPDVDLSNAKLSGITFRTTTGRESTRSEVPAFWGFARLYSIKLRGHLRGFYLSNAGSLGFLFKNGMVSKATPLNEEQLHEVGANQVHPELLKRKNGE</sequence>
<dbReference type="EMBL" id="ML220167">
    <property type="protein sequence ID" value="TGZ76772.1"/>
    <property type="molecule type" value="Genomic_DNA"/>
</dbReference>
<protein>
    <submittedName>
        <fullName evidence="1">Uncharacterized protein</fullName>
    </submittedName>
</protein>
<gene>
    <name evidence="1" type="ORF">EX30DRAFT_344653</name>
</gene>
<evidence type="ECO:0000313" key="1">
    <source>
        <dbReference type="EMBL" id="TGZ76772.1"/>
    </source>
</evidence>
<accession>A0A4S2MIX4</accession>